<protein>
    <submittedName>
        <fullName evidence="2">Aerobic carbon monoxide dehydrogenase (Quinone), large chain</fullName>
        <ecNumber evidence="2">1.2.5.3</ecNumber>
    </submittedName>
</protein>
<feature type="compositionally biased region" description="Basic residues" evidence="1">
    <location>
        <begin position="571"/>
        <end position="580"/>
    </location>
</feature>
<feature type="compositionally biased region" description="Basic residues" evidence="1">
    <location>
        <begin position="108"/>
        <end position="139"/>
    </location>
</feature>
<feature type="compositionally biased region" description="Basic residues" evidence="1">
    <location>
        <begin position="635"/>
        <end position="645"/>
    </location>
</feature>
<feature type="compositionally biased region" description="Basic and acidic residues" evidence="1">
    <location>
        <begin position="262"/>
        <end position="272"/>
    </location>
</feature>
<feature type="compositionally biased region" description="Basic and acidic residues" evidence="1">
    <location>
        <begin position="442"/>
        <end position="460"/>
    </location>
</feature>
<accession>A0A6J4RX60</accession>
<feature type="region of interest" description="Disordered" evidence="1">
    <location>
        <begin position="355"/>
        <end position="787"/>
    </location>
</feature>
<gene>
    <name evidence="2" type="ORF">AVDCRST_MAG53-787</name>
</gene>
<evidence type="ECO:0000313" key="2">
    <source>
        <dbReference type="EMBL" id="CAA9484084.1"/>
    </source>
</evidence>
<feature type="region of interest" description="Disordered" evidence="1">
    <location>
        <begin position="304"/>
        <end position="328"/>
    </location>
</feature>
<feature type="non-terminal residue" evidence="2">
    <location>
        <position position="1"/>
    </location>
</feature>
<dbReference type="GO" id="GO:0008805">
    <property type="term" value="F:carbon-monoxide oxygenase activity"/>
    <property type="evidence" value="ECO:0007669"/>
    <property type="project" value="UniProtKB-EC"/>
</dbReference>
<feature type="compositionally biased region" description="Low complexity" evidence="1">
    <location>
        <begin position="153"/>
        <end position="163"/>
    </location>
</feature>
<feature type="region of interest" description="Disordered" evidence="1">
    <location>
        <begin position="1"/>
        <end position="288"/>
    </location>
</feature>
<dbReference type="EMBL" id="CADCVR010000028">
    <property type="protein sequence ID" value="CAA9484084.1"/>
    <property type="molecule type" value="Genomic_DNA"/>
</dbReference>
<organism evidence="2">
    <name type="scientific">uncultured Solirubrobacteraceae bacterium</name>
    <dbReference type="NCBI Taxonomy" id="1162706"/>
    <lineage>
        <taxon>Bacteria</taxon>
        <taxon>Bacillati</taxon>
        <taxon>Actinomycetota</taxon>
        <taxon>Thermoleophilia</taxon>
        <taxon>Solirubrobacterales</taxon>
        <taxon>Solirubrobacteraceae</taxon>
        <taxon>environmental samples</taxon>
    </lineage>
</organism>
<feature type="compositionally biased region" description="Basic residues" evidence="1">
    <location>
        <begin position="170"/>
        <end position="186"/>
    </location>
</feature>
<feature type="compositionally biased region" description="Basic and acidic residues" evidence="1">
    <location>
        <begin position="707"/>
        <end position="723"/>
    </location>
</feature>
<feature type="compositionally biased region" description="Basic residues" evidence="1">
    <location>
        <begin position="526"/>
        <end position="540"/>
    </location>
</feature>
<sequence length="787" mass="87731">VDRGTAPHHRLWPDEAQGGPALRPRSGPLRRRSQAPRDAARRRAAQPGRPRAHRLDRHDRRRRAPQGQGGHHRRRPRGPRPGLDADDVGRHAGSARHGQGALPGPGGRVRRRRGPLQRSRRAGAHRGRVRGAARRRQRAHGAGCRRAGHPRRPGGAQRQPHLRLGGGRRGGGRPRLRRRRRDRRARHDLPALPPGSAGDLRRGRADGPGHGAAHVVDDHAGTPRTPHGVRARRRAARAQDPDHRRGHRRRLRQQGAGLPRLRLRDRGLDPHRQAGQVGGGPRGEPDVDGLRARLRHARADLCQGRQDHRPAGARHRRPRRVQRDGAADEVSGRLLPHLLRLLRPGSRALPRHRRLHEQGAGRRGLPLLVQGDRGRLPRRADGRRARARAEDGSRGAAPEELHPARAVPLPEQDGLGLRLRRLREGDAPGDGDRGLRRAARRAGRETRPWGAHGDRHLVLHRDRRGRPAQGHGHPRPGDERRRRPARAPDGQGGARHQRHEPGAGTRDDLRPDRLRGAGTPVGGHRGGQRRHRPHPLRPGHLRQPGDPGLRRGDRARRAQGARARAPDRGGHARGRARRPRVGAGPLVRQGRPRAVQDDPGDRHGRPRRGRPARGRGGDARGHLRLQPAQPDVPVRRLHLRRRHRPGDREGAGPPVHRGRRLRRADQPHDRRRPDPRRPRGGHRHRADGAHRLRRAGQLPRRVVHGLPHPDVDRGARVGARGDGHPLTAPSDRREGRRRVADRRVAAGDRQRDHRRAARDPRRRPHRHAVHAVTGVGGDAGQRDAPAM</sequence>
<feature type="compositionally biased region" description="Basic and acidic residues" evidence="1">
    <location>
        <begin position="594"/>
        <end position="603"/>
    </location>
</feature>
<feature type="compositionally biased region" description="Basic residues" evidence="1">
    <location>
        <begin position="604"/>
        <end position="613"/>
    </location>
</feature>
<feature type="compositionally biased region" description="Low complexity" evidence="1">
    <location>
        <begin position="18"/>
        <end position="27"/>
    </location>
</feature>
<proteinExistence type="predicted"/>
<feature type="compositionally biased region" description="Basic residues" evidence="1">
    <location>
        <begin position="227"/>
        <end position="236"/>
    </location>
</feature>
<feature type="compositionally biased region" description="Basic and acidic residues" evidence="1">
    <location>
        <begin position="730"/>
        <end position="751"/>
    </location>
</feature>
<reference evidence="2" key="1">
    <citation type="submission" date="2020-02" db="EMBL/GenBank/DDBJ databases">
        <authorList>
            <person name="Meier V. D."/>
        </authorList>
    </citation>
    <scope>NUCLEOTIDE SEQUENCE</scope>
    <source>
        <strain evidence="2">AVDCRST_MAG53</strain>
    </source>
</reference>
<keyword evidence="2" id="KW-0560">Oxidoreductase</keyword>
<feature type="compositionally biased region" description="Basic and acidic residues" evidence="1">
    <location>
        <begin position="499"/>
        <end position="515"/>
    </location>
</feature>
<feature type="compositionally biased region" description="Basic residues" evidence="1">
    <location>
        <begin position="311"/>
        <end position="320"/>
    </location>
</feature>
<feature type="compositionally biased region" description="Basic residues" evidence="1">
    <location>
        <begin position="752"/>
        <end position="769"/>
    </location>
</feature>
<feature type="compositionally biased region" description="Basic residues" evidence="1">
    <location>
        <begin position="1"/>
        <end position="10"/>
    </location>
</feature>
<dbReference type="AlphaFoldDB" id="A0A6J4RX60"/>
<feature type="compositionally biased region" description="Basic residues" evidence="1">
    <location>
        <begin position="28"/>
        <end position="78"/>
    </location>
</feature>
<dbReference type="EC" id="1.2.5.3" evidence="2"/>
<feature type="non-terminal residue" evidence="2">
    <location>
        <position position="787"/>
    </location>
</feature>
<feature type="compositionally biased region" description="Basic and acidic residues" evidence="1">
    <location>
        <begin position="372"/>
        <end position="403"/>
    </location>
</feature>
<feature type="compositionally biased region" description="Basic and acidic residues" evidence="1">
    <location>
        <begin position="663"/>
        <end position="677"/>
    </location>
</feature>
<name>A0A6J4RX60_9ACTN</name>
<feature type="compositionally biased region" description="Basic and acidic residues" evidence="1">
    <location>
        <begin position="422"/>
        <end position="435"/>
    </location>
</feature>
<evidence type="ECO:0000256" key="1">
    <source>
        <dbReference type="SAM" id="MobiDB-lite"/>
    </source>
</evidence>